<evidence type="ECO:0000313" key="9">
    <source>
        <dbReference type="Proteomes" id="UP000028868"/>
    </source>
</evidence>
<feature type="region of interest" description="Disordered" evidence="6">
    <location>
        <begin position="1"/>
        <end position="22"/>
    </location>
</feature>
<dbReference type="InterPro" id="IPR014257">
    <property type="entry name" value="Cyt_c_oxidase_su4_bacillaceae"/>
</dbReference>
<proteinExistence type="predicted"/>
<dbReference type="Proteomes" id="UP000028868">
    <property type="component" value="Unassembled WGS sequence"/>
</dbReference>
<feature type="transmembrane region" description="Helical" evidence="7">
    <location>
        <begin position="53"/>
        <end position="74"/>
    </location>
</feature>
<dbReference type="OrthoDB" id="2989516at2"/>
<accession>A0A024P342</accession>
<feature type="compositionally biased region" description="Basic and acidic residues" evidence="6">
    <location>
        <begin position="12"/>
        <end position="22"/>
    </location>
</feature>
<evidence type="ECO:0000256" key="7">
    <source>
        <dbReference type="SAM" id="Phobius"/>
    </source>
</evidence>
<evidence type="ECO:0000256" key="1">
    <source>
        <dbReference type="ARBA" id="ARBA00004651"/>
    </source>
</evidence>
<dbReference type="EMBL" id="CCDI010000001">
    <property type="protein sequence ID" value="CDQ22336.1"/>
    <property type="molecule type" value="Genomic_DNA"/>
</dbReference>
<reference evidence="8 9" key="2">
    <citation type="submission" date="2014-05" db="EMBL/GenBank/DDBJ databases">
        <title>Draft genome sequence of Halobacillus karajensis HK-03.</title>
        <authorList>
            <person name="Khelaifia S."/>
            <person name="Croce O."/>
            <person name="Lagier J.C."/>
            <person name="Raoult D."/>
        </authorList>
    </citation>
    <scope>NUCLEOTIDE SEQUENCE [LARGE SCALE GENOMIC DNA]</scope>
    <source>
        <strain evidence="8 9">HD-03</strain>
    </source>
</reference>
<evidence type="ECO:0000256" key="5">
    <source>
        <dbReference type="ARBA" id="ARBA00023136"/>
    </source>
</evidence>
<dbReference type="InterPro" id="IPR005171">
    <property type="entry name" value="Cyt_c_oxidase_su4_prok"/>
</dbReference>
<dbReference type="NCBIfam" id="TIGR02908">
    <property type="entry name" value="CoxD_Bacillus"/>
    <property type="match status" value="1"/>
</dbReference>
<reference evidence="9" key="1">
    <citation type="submission" date="2014-03" db="EMBL/GenBank/DDBJ databases">
        <authorList>
            <person name="Urmite Genomes U."/>
        </authorList>
    </citation>
    <scope>NUCLEOTIDE SEQUENCE [LARGE SCALE GENOMIC DNA]</scope>
    <source>
        <strain evidence="9">HD-03</strain>
    </source>
</reference>
<dbReference type="AlphaFoldDB" id="A0A024P342"/>
<protein>
    <submittedName>
        <fullName evidence="8">Cytochrome c oxidase subunit 4B</fullName>
    </submittedName>
</protein>
<evidence type="ECO:0000256" key="2">
    <source>
        <dbReference type="ARBA" id="ARBA00022475"/>
    </source>
</evidence>
<keyword evidence="3 7" id="KW-0812">Transmembrane</keyword>
<keyword evidence="5 7" id="KW-0472">Membrane</keyword>
<gene>
    <name evidence="8" type="primary">caaD</name>
    <name evidence="8" type="ORF">BN983_00544</name>
</gene>
<feature type="transmembrane region" description="Helical" evidence="7">
    <location>
        <begin position="86"/>
        <end position="107"/>
    </location>
</feature>
<evidence type="ECO:0000313" key="8">
    <source>
        <dbReference type="EMBL" id="CDQ22336.1"/>
    </source>
</evidence>
<evidence type="ECO:0000256" key="4">
    <source>
        <dbReference type="ARBA" id="ARBA00022989"/>
    </source>
</evidence>
<dbReference type="RefSeq" id="WP_035505596.1">
    <property type="nucleotide sequence ID" value="NZ_CCDH010000002.1"/>
</dbReference>
<sequence length="108" mass="12595">MADNTHSKPVHHREFEKKQHREEMKQQVLTFALMILFTLIAFGMVIMEVNSYFIIPTLIILAVVQVAFQLYYFMHMKNKGHDMVALMMYGGAAVALLTIITFTSIIWW</sequence>
<comment type="caution">
    <text evidence="8">The sequence shown here is derived from an EMBL/GenBank/DDBJ whole genome shotgun (WGS) entry which is preliminary data.</text>
</comment>
<evidence type="ECO:0000256" key="3">
    <source>
        <dbReference type="ARBA" id="ARBA00022692"/>
    </source>
</evidence>
<comment type="subcellular location">
    <subcellularLocation>
        <location evidence="1">Cell membrane</location>
        <topology evidence="1">Multi-pass membrane protein</topology>
    </subcellularLocation>
</comment>
<feature type="transmembrane region" description="Helical" evidence="7">
    <location>
        <begin position="28"/>
        <end position="47"/>
    </location>
</feature>
<dbReference type="GO" id="GO:0005886">
    <property type="term" value="C:plasma membrane"/>
    <property type="evidence" value="ECO:0007669"/>
    <property type="project" value="UniProtKB-SubCell"/>
</dbReference>
<dbReference type="Pfam" id="PF03626">
    <property type="entry name" value="COX4_pro"/>
    <property type="match status" value="1"/>
</dbReference>
<organism evidence="8 9">
    <name type="scientific">Halobacillus karajensis</name>
    <dbReference type="NCBI Taxonomy" id="195088"/>
    <lineage>
        <taxon>Bacteria</taxon>
        <taxon>Bacillati</taxon>
        <taxon>Bacillota</taxon>
        <taxon>Bacilli</taxon>
        <taxon>Bacillales</taxon>
        <taxon>Bacillaceae</taxon>
        <taxon>Halobacillus</taxon>
    </lineage>
</organism>
<keyword evidence="4 7" id="KW-1133">Transmembrane helix</keyword>
<keyword evidence="9" id="KW-1185">Reference proteome</keyword>
<name>A0A024P342_9BACI</name>
<evidence type="ECO:0000256" key="6">
    <source>
        <dbReference type="SAM" id="MobiDB-lite"/>
    </source>
</evidence>
<keyword evidence="2" id="KW-1003">Cell membrane</keyword>